<dbReference type="EMBL" id="AP009389">
    <property type="protein sequence ID" value="BAF61062.1"/>
    <property type="molecule type" value="Genomic_DNA"/>
</dbReference>
<organism evidence="1 2">
    <name type="scientific">Pelotomaculum thermopropionicum (strain DSM 13744 / JCM 10971 / SI)</name>
    <dbReference type="NCBI Taxonomy" id="370438"/>
    <lineage>
        <taxon>Bacteria</taxon>
        <taxon>Bacillati</taxon>
        <taxon>Bacillota</taxon>
        <taxon>Clostridia</taxon>
        <taxon>Eubacteriales</taxon>
        <taxon>Desulfotomaculaceae</taxon>
        <taxon>Pelotomaculum</taxon>
    </lineage>
</organism>
<evidence type="ECO:0000313" key="1">
    <source>
        <dbReference type="EMBL" id="BAF61062.1"/>
    </source>
</evidence>
<dbReference type="HOGENOM" id="CLU_2143470_0_0_9"/>
<protein>
    <submittedName>
        <fullName evidence="1">Uncharacterized protein</fullName>
    </submittedName>
</protein>
<dbReference type="AlphaFoldDB" id="A5CY72"/>
<sequence>MFIAWTPVKKKYYPYLRRNFLQDGRVKSEAAYLGATLEEAEAALRKARLPEEEKQRLIAELYRKQPKEPPTRQVERKAARQLKRIAEWYGQSERVQEAVNAALVILEGGKGK</sequence>
<dbReference type="KEGG" id="pth:PTH_2881"/>
<keyword evidence="2" id="KW-1185">Reference proteome</keyword>
<evidence type="ECO:0000313" key="2">
    <source>
        <dbReference type="Proteomes" id="UP000006556"/>
    </source>
</evidence>
<proteinExistence type="predicted"/>
<accession>A5CY72</accession>
<reference evidence="2" key="1">
    <citation type="journal article" date="2008" name="Genome Res.">
        <title>The genome of Pelotomaculum thermopropionicum reveals niche-associated evolution in anaerobic microbiota.</title>
        <authorList>
            <person name="Kosaka T."/>
            <person name="Kato S."/>
            <person name="Shimoyama T."/>
            <person name="Ishii S."/>
            <person name="Abe T."/>
            <person name="Watanabe K."/>
        </authorList>
    </citation>
    <scope>NUCLEOTIDE SEQUENCE [LARGE SCALE GENOMIC DNA]</scope>
    <source>
        <strain evidence="2">DSM 13744 / JCM 10971 / SI</strain>
    </source>
</reference>
<name>A5CY72_PELTS</name>
<gene>
    <name evidence="1" type="ordered locus">PTH_2881</name>
</gene>
<dbReference type="Proteomes" id="UP000006556">
    <property type="component" value="Chromosome"/>
</dbReference>